<comment type="similarity">
    <text evidence="1 8">Belongs to the SOS response-associated peptidase family.</text>
</comment>
<dbReference type="AlphaFoldDB" id="M4NE52"/>
<reference evidence="9 10" key="1">
    <citation type="submission" date="2012-04" db="EMBL/GenBank/DDBJ databases">
        <title>Complete genome of Rhodanobacter sp. 2APBS1.</title>
        <authorList>
            <consortium name="US DOE Joint Genome Institute"/>
            <person name="Huntemann M."/>
            <person name="Wei C.-L."/>
            <person name="Han J."/>
            <person name="Detter J.C."/>
            <person name="Han C."/>
            <person name="Tapia R."/>
            <person name="Munk A.C.C."/>
            <person name="Chen A."/>
            <person name="Krypides N."/>
            <person name="Mavromatis K."/>
            <person name="Markowitz V."/>
            <person name="Szeto E."/>
            <person name="Ivanova N."/>
            <person name="Mikhailova N."/>
            <person name="Ovchinnikova G."/>
            <person name="Pagani I."/>
            <person name="Pati A."/>
            <person name="Goodwin L."/>
            <person name="Peters L."/>
            <person name="Pitluck S."/>
            <person name="Woyke T."/>
            <person name="Prakash O."/>
            <person name="Elkins J."/>
            <person name="Brown S."/>
            <person name="Palumbo A."/>
            <person name="Hemme C."/>
            <person name="Zhou J."/>
            <person name="Watson D."/>
            <person name="Jardine P."/>
            <person name="Kostka J."/>
            <person name="Green S."/>
        </authorList>
    </citation>
    <scope>NUCLEOTIDE SEQUENCE [LARGE SCALE GENOMIC DNA]</scope>
    <source>
        <strain evidence="9 10">2APBS1</strain>
    </source>
</reference>
<keyword evidence="10" id="KW-1185">Reference proteome</keyword>
<dbReference type="GO" id="GO:0016829">
    <property type="term" value="F:lyase activity"/>
    <property type="evidence" value="ECO:0007669"/>
    <property type="project" value="UniProtKB-KW"/>
</dbReference>
<evidence type="ECO:0000256" key="6">
    <source>
        <dbReference type="ARBA" id="ARBA00023125"/>
    </source>
</evidence>
<dbReference type="EMBL" id="CP003470">
    <property type="protein sequence ID" value="AGG88999.1"/>
    <property type="molecule type" value="Genomic_DNA"/>
</dbReference>
<keyword evidence="4 8" id="KW-0378">Hydrolase</keyword>
<sequence length="224" mass="25056">MCGRFVQLPLRFPGDLPAPTLADELANLTPRYNLAPTQRAAVVLDADDQLAVRRLRWGLLPFWVKDLKQSYSTFNARIETVATKPAFRAAFKARRCVIPMAGYYEWRLEGKVKQPYYLTRADGHDLFAAGLWEPRHPLQDEDEAGSCTIIVTASDGAAATIHDRMPVCIPAELVEEYLRATPDDAMALMLAVPVPDLVVRPVSRRVNASRDDDPQLLDPFTPPE</sequence>
<dbReference type="GeneID" id="72428604"/>
<keyword evidence="2 8" id="KW-0645">Protease</keyword>
<evidence type="ECO:0000256" key="2">
    <source>
        <dbReference type="ARBA" id="ARBA00022670"/>
    </source>
</evidence>
<dbReference type="InterPro" id="IPR036590">
    <property type="entry name" value="SRAP-like"/>
</dbReference>
<evidence type="ECO:0000256" key="8">
    <source>
        <dbReference type="RuleBase" id="RU364100"/>
    </source>
</evidence>
<proteinExistence type="inferred from homology"/>
<evidence type="ECO:0000256" key="7">
    <source>
        <dbReference type="ARBA" id="ARBA00023239"/>
    </source>
</evidence>
<dbReference type="GO" id="GO:0106300">
    <property type="term" value="P:protein-DNA covalent cross-linking repair"/>
    <property type="evidence" value="ECO:0007669"/>
    <property type="project" value="InterPro"/>
</dbReference>
<dbReference type="InterPro" id="IPR003738">
    <property type="entry name" value="SRAP"/>
</dbReference>
<gene>
    <name evidence="9" type="ORF">R2APBS1_1875</name>
</gene>
<evidence type="ECO:0000313" key="10">
    <source>
        <dbReference type="Proteomes" id="UP000011859"/>
    </source>
</evidence>
<dbReference type="KEGG" id="rhd:R2APBS1_1875"/>
<dbReference type="HOGENOM" id="CLU_035990_6_2_6"/>
<dbReference type="PANTHER" id="PTHR13604:SF0">
    <property type="entry name" value="ABASIC SITE PROCESSING PROTEIN HMCES"/>
    <property type="match status" value="1"/>
</dbReference>
<keyword evidence="3" id="KW-0227">DNA damage</keyword>
<evidence type="ECO:0000256" key="1">
    <source>
        <dbReference type="ARBA" id="ARBA00008136"/>
    </source>
</evidence>
<protein>
    <recommendedName>
        <fullName evidence="8">Abasic site processing protein</fullName>
        <ecNumber evidence="8">3.4.-.-</ecNumber>
    </recommendedName>
</protein>
<dbReference type="Gene3D" id="3.90.1680.10">
    <property type="entry name" value="SOS response associated peptidase-like"/>
    <property type="match status" value="1"/>
</dbReference>
<evidence type="ECO:0000313" key="9">
    <source>
        <dbReference type="EMBL" id="AGG88999.1"/>
    </source>
</evidence>
<accession>M4NE52</accession>
<keyword evidence="7" id="KW-0456">Lyase</keyword>
<dbReference type="GO" id="GO:0003697">
    <property type="term" value="F:single-stranded DNA binding"/>
    <property type="evidence" value="ECO:0007669"/>
    <property type="project" value="InterPro"/>
</dbReference>
<keyword evidence="6" id="KW-0238">DNA-binding</keyword>
<dbReference type="Pfam" id="PF02586">
    <property type="entry name" value="SRAP"/>
    <property type="match status" value="1"/>
</dbReference>
<dbReference type="OrthoDB" id="6192129at2"/>
<evidence type="ECO:0000256" key="5">
    <source>
        <dbReference type="ARBA" id="ARBA00023124"/>
    </source>
</evidence>
<dbReference type="Proteomes" id="UP000011859">
    <property type="component" value="Chromosome"/>
</dbReference>
<dbReference type="SUPFAM" id="SSF143081">
    <property type="entry name" value="BB1717-like"/>
    <property type="match status" value="1"/>
</dbReference>
<dbReference type="EC" id="3.4.-.-" evidence="8"/>
<keyword evidence="5" id="KW-0190">Covalent protein-DNA linkage</keyword>
<dbReference type="PANTHER" id="PTHR13604">
    <property type="entry name" value="DC12-RELATED"/>
    <property type="match status" value="1"/>
</dbReference>
<evidence type="ECO:0000256" key="4">
    <source>
        <dbReference type="ARBA" id="ARBA00022801"/>
    </source>
</evidence>
<name>M4NE52_9GAMM</name>
<dbReference type="eggNOG" id="COG2135">
    <property type="taxonomic scope" value="Bacteria"/>
</dbReference>
<dbReference type="STRING" id="666685.R2APBS1_1875"/>
<evidence type="ECO:0000256" key="3">
    <source>
        <dbReference type="ARBA" id="ARBA00022763"/>
    </source>
</evidence>
<dbReference type="GO" id="GO:0006508">
    <property type="term" value="P:proteolysis"/>
    <property type="evidence" value="ECO:0007669"/>
    <property type="project" value="UniProtKB-KW"/>
</dbReference>
<organism evidence="9 10">
    <name type="scientific">Rhodanobacter denitrificans</name>
    <dbReference type="NCBI Taxonomy" id="666685"/>
    <lineage>
        <taxon>Bacteria</taxon>
        <taxon>Pseudomonadati</taxon>
        <taxon>Pseudomonadota</taxon>
        <taxon>Gammaproteobacteria</taxon>
        <taxon>Lysobacterales</taxon>
        <taxon>Rhodanobacteraceae</taxon>
        <taxon>Rhodanobacter</taxon>
    </lineage>
</organism>
<dbReference type="GO" id="GO:0008233">
    <property type="term" value="F:peptidase activity"/>
    <property type="evidence" value="ECO:0007669"/>
    <property type="project" value="UniProtKB-KW"/>
</dbReference>
<dbReference type="RefSeq" id="WP_015447724.1">
    <property type="nucleotide sequence ID" value="NC_020541.1"/>
</dbReference>